<dbReference type="AlphaFoldDB" id="A0A8H5BR79"/>
<feature type="domain" description="C3H1-type" evidence="6">
    <location>
        <begin position="196"/>
        <end position="223"/>
    </location>
</feature>
<dbReference type="InterPro" id="IPR036855">
    <property type="entry name" value="Znf_CCCH_sf"/>
</dbReference>
<dbReference type="SMART" id="SM00356">
    <property type="entry name" value="ZnF_C3H1"/>
    <property type="match status" value="1"/>
</dbReference>
<evidence type="ECO:0000256" key="5">
    <source>
        <dbReference type="SAM" id="MobiDB-lite"/>
    </source>
</evidence>
<feature type="region of interest" description="Disordered" evidence="5">
    <location>
        <begin position="160"/>
        <end position="192"/>
    </location>
</feature>
<name>A0A8H5BR79_9AGAR</name>
<protein>
    <recommendedName>
        <fullName evidence="6">C3H1-type domain-containing protein</fullName>
    </recommendedName>
</protein>
<dbReference type="Gene3D" id="4.10.1000.10">
    <property type="entry name" value="Zinc finger, CCCH-type"/>
    <property type="match status" value="1"/>
</dbReference>
<proteinExistence type="predicted"/>
<dbReference type="PROSITE" id="PS50103">
    <property type="entry name" value="ZF_C3H1"/>
    <property type="match status" value="1"/>
</dbReference>
<sequence>MSGFGVVGAATGRKAVAGCFGIGGGLRRPRNRRRYSILSVIYAALERISLRRTRIPIPLVCELTWFGGDGRSQGRAKRCGEVLNSENSGAESRWTGREGTRKAWMRERRGSVGTPSSESRAKHDVPCSDYRSDSLAVSNIGPIYQVQTLFLYIDKHIDETPTADSHGEQRSDYDRSDRGDKKAQKAAAANSKSAKDLSHVPCKFFKVGGCTAGPSCPFSHTLPEPGQKEHCACS</sequence>
<evidence type="ECO:0000313" key="7">
    <source>
        <dbReference type="EMBL" id="KAF5328052.1"/>
    </source>
</evidence>
<evidence type="ECO:0000256" key="3">
    <source>
        <dbReference type="ARBA" id="ARBA00022833"/>
    </source>
</evidence>
<evidence type="ECO:0000256" key="4">
    <source>
        <dbReference type="PROSITE-ProRule" id="PRU00723"/>
    </source>
</evidence>
<dbReference type="EMBL" id="JAACJK010000144">
    <property type="protein sequence ID" value="KAF5328052.1"/>
    <property type="molecule type" value="Genomic_DNA"/>
</dbReference>
<feature type="region of interest" description="Disordered" evidence="5">
    <location>
        <begin position="87"/>
        <end position="127"/>
    </location>
</feature>
<feature type="zinc finger region" description="C3H1-type" evidence="4">
    <location>
        <begin position="196"/>
        <end position="223"/>
    </location>
</feature>
<feature type="compositionally biased region" description="Basic and acidic residues" evidence="5">
    <location>
        <begin position="94"/>
        <end position="110"/>
    </location>
</feature>
<dbReference type="SUPFAM" id="SSF90229">
    <property type="entry name" value="CCCH zinc finger"/>
    <property type="match status" value="1"/>
</dbReference>
<evidence type="ECO:0000259" key="6">
    <source>
        <dbReference type="PROSITE" id="PS50103"/>
    </source>
</evidence>
<evidence type="ECO:0000256" key="1">
    <source>
        <dbReference type="ARBA" id="ARBA00022723"/>
    </source>
</evidence>
<dbReference type="Pfam" id="PF00642">
    <property type="entry name" value="zf-CCCH"/>
    <property type="match status" value="1"/>
</dbReference>
<accession>A0A8H5BR79</accession>
<evidence type="ECO:0000313" key="8">
    <source>
        <dbReference type="Proteomes" id="UP000541558"/>
    </source>
</evidence>
<evidence type="ECO:0000256" key="2">
    <source>
        <dbReference type="ARBA" id="ARBA00022771"/>
    </source>
</evidence>
<comment type="caution">
    <text evidence="7">The sequence shown here is derived from an EMBL/GenBank/DDBJ whole genome shotgun (WGS) entry which is preliminary data.</text>
</comment>
<gene>
    <name evidence="7" type="ORF">D9611_014771</name>
</gene>
<keyword evidence="2 4" id="KW-0863">Zinc-finger</keyword>
<dbReference type="Proteomes" id="UP000541558">
    <property type="component" value="Unassembled WGS sequence"/>
</dbReference>
<dbReference type="InterPro" id="IPR000571">
    <property type="entry name" value="Znf_CCCH"/>
</dbReference>
<feature type="compositionally biased region" description="Basic and acidic residues" evidence="5">
    <location>
        <begin position="160"/>
        <end position="183"/>
    </location>
</feature>
<dbReference type="OrthoDB" id="411372at2759"/>
<keyword evidence="3 4" id="KW-0862">Zinc</keyword>
<keyword evidence="1 4" id="KW-0479">Metal-binding</keyword>
<organism evidence="7 8">
    <name type="scientific">Ephemerocybe angulata</name>
    <dbReference type="NCBI Taxonomy" id="980116"/>
    <lineage>
        <taxon>Eukaryota</taxon>
        <taxon>Fungi</taxon>
        <taxon>Dikarya</taxon>
        <taxon>Basidiomycota</taxon>
        <taxon>Agaricomycotina</taxon>
        <taxon>Agaricomycetes</taxon>
        <taxon>Agaricomycetidae</taxon>
        <taxon>Agaricales</taxon>
        <taxon>Agaricineae</taxon>
        <taxon>Psathyrellaceae</taxon>
        <taxon>Ephemerocybe</taxon>
    </lineage>
</organism>
<keyword evidence="8" id="KW-1185">Reference proteome</keyword>
<reference evidence="7 8" key="1">
    <citation type="journal article" date="2020" name="ISME J.">
        <title>Uncovering the hidden diversity of litter-decomposition mechanisms in mushroom-forming fungi.</title>
        <authorList>
            <person name="Floudas D."/>
            <person name="Bentzer J."/>
            <person name="Ahren D."/>
            <person name="Johansson T."/>
            <person name="Persson P."/>
            <person name="Tunlid A."/>
        </authorList>
    </citation>
    <scope>NUCLEOTIDE SEQUENCE [LARGE SCALE GENOMIC DNA]</scope>
    <source>
        <strain evidence="7 8">CBS 175.51</strain>
    </source>
</reference>
<dbReference type="GO" id="GO:0008270">
    <property type="term" value="F:zinc ion binding"/>
    <property type="evidence" value="ECO:0007669"/>
    <property type="project" value="UniProtKB-KW"/>
</dbReference>